<dbReference type="RefSeq" id="XP_065328996.1">
    <property type="nucleotide sequence ID" value="XM_065472924.1"/>
</dbReference>
<reference evidence="2" key="1">
    <citation type="journal article" date="2024" name="BMC Genomics">
        <title>Functional annotation of a divergent genome using sequence and structure-based similarity.</title>
        <authorList>
            <person name="Svedberg D."/>
            <person name="Winiger R.R."/>
            <person name="Berg A."/>
            <person name="Sharma H."/>
            <person name="Tellgren-Roth C."/>
            <person name="Debrunner-Vossbrinck B.A."/>
            <person name="Vossbrinck C.R."/>
            <person name="Barandun J."/>
        </authorList>
    </citation>
    <scope>NUCLEOTIDE SEQUENCE</scope>
    <source>
        <strain evidence="2">Illinois isolate</strain>
    </source>
</reference>
<accession>A0AAX4JAC9</accession>
<keyword evidence="1" id="KW-0732">Signal</keyword>
<evidence type="ECO:0000313" key="3">
    <source>
        <dbReference type="Proteomes" id="UP001334084"/>
    </source>
</evidence>
<dbReference type="EMBL" id="CP142728">
    <property type="protein sequence ID" value="WUR02851.1"/>
    <property type="molecule type" value="Genomic_DNA"/>
</dbReference>
<organism evidence="2 3">
    <name type="scientific">Vairimorpha necatrix</name>
    <dbReference type="NCBI Taxonomy" id="6039"/>
    <lineage>
        <taxon>Eukaryota</taxon>
        <taxon>Fungi</taxon>
        <taxon>Fungi incertae sedis</taxon>
        <taxon>Microsporidia</taxon>
        <taxon>Nosematidae</taxon>
        <taxon>Vairimorpha</taxon>
    </lineage>
</organism>
<protein>
    <submittedName>
        <fullName evidence="2">SP-containing protein</fullName>
    </submittedName>
</protein>
<gene>
    <name evidence="2" type="ORF">VNE69_03072</name>
</gene>
<dbReference type="Proteomes" id="UP001334084">
    <property type="component" value="Chromosome 3"/>
</dbReference>
<sequence>MLMQFLNFYFIFFIKQVRSHPKNTILNKNTTKSLSKYESKLETTIELAYHYKHEIKRKLIFSTVVKDCITKNNYPQSSEYCGTGINSSFRFYINFEKVKRKKLCNDESEGIAERSNVFAFINEKTNVFISKDKVAEILEKGKGVFINIGNFSNINYLVVPIYIRPEKIYINNEEVVFNNQGFGYTLLFEELFDRNFLKLNSEEYQHCVKNLEDLCKLTQERFNHIFRDKIFLLANKNLEHYKVIFRFLKNLEYQKKDSFTLIKEILDKIYKFAKDLTLSKYYPNKKTNRLHPYNQDTFTTAVCYGIMTDIINIIRHYINPELKFNFYEIFESFIEVHMAAVISVTIKYDNIKKLKIEDVTIESETNDKIEKFYHIKWEKGLELNIPYSDLKDKNYSSIRVRFKHKRKTITSEFMKLPTIPLDEN</sequence>
<feature type="signal peptide" evidence="1">
    <location>
        <begin position="1"/>
        <end position="19"/>
    </location>
</feature>
<evidence type="ECO:0000313" key="2">
    <source>
        <dbReference type="EMBL" id="WUR02851.1"/>
    </source>
</evidence>
<evidence type="ECO:0000256" key="1">
    <source>
        <dbReference type="SAM" id="SignalP"/>
    </source>
</evidence>
<dbReference type="KEGG" id="vnx:VNE69_03072"/>
<proteinExistence type="predicted"/>
<keyword evidence="3" id="KW-1185">Reference proteome</keyword>
<feature type="chain" id="PRO_5043993864" evidence="1">
    <location>
        <begin position="20"/>
        <end position="424"/>
    </location>
</feature>
<name>A0AAX4JAC9_9MICR</name>
<dbReference type="AlphaFoldDB" id="A0AAX4JAC9"/>
<dbReference type="GeneID" id="90540668"/>